<feature type="domain" description="Helicase XPB/Ssl2 N-terminal" evidence="2">
    <location>
        <begin position="324"/>
        <end position="435"/>
    </location>
</feature>
<name>A0A7W7T085_9PSEU</name>
<organism evidence="3 4">
    <name type="scientific">Saccharothrix violaceirubra</name>
    <dbReference type="NCBI Taxonomy" id="413306"/>
    <lineage>
        <taxon>Bacteria</taxon>
        <taxon>Bacillati</taxon>
        <taxon>Actinomycetota</taxon>
        <taxon>Actinomycetes</taxon>
        <taxon>Pseudonocardiales</taxon>
        <taxon>Pseudonocardiaceae</taxon>
        <taxon>Saccharothrix</taxon>
    </lineage>
</organism>
<accession>A0A7W7T085</accession>
<sequence length="610" mass="66102">MGRTTALAVWLTALDFGHLRDVLTRRPDAAATRPHTLRALAEALLEPTSVDRAVDTLDQGCLDVLDTVVALGSDATADAVAHRLRCTGKASRSDLRRALTELRTCALVWPDGDALRTIPDRRPTAKPRRITSAPRAPRRVSVDRATVDNAATEAATALVEGIGRLLEHCDVHRTDSRSLPGARDANPHTARFRYTLASRAGLLATVDDRVLPTSWADAWADAHPAVRLARLVTAWLADSRHRSVVARHAELADGTAFADRDEAVADLVWSRRGTAVVLTEAEEVGLIASGALTGLGKAALDGVVDEAADQYVHAEVSRVRFLPDLSVAVRGLPNRALGRVLGRCAEHDGVYWRFTEQSVRRALDTGRDSVRVLAELSQVGDVPPELDTLVRSVARRHGRVTVTAVACCVRSDDRDLLLELLEHPRLTTLSLEALAPTVLASAKPVKETLARLRAAGYAPSGTGVDGTATIERAPRERGEPAPPPPRSRTIPLADRELTALALALSGRERSRATPLRADLRRAGTARMLRDESLVLRDSEVALLADALVTRTCVEIDFAHGPRTTTKHVITPVDHAAGNLKASLEPRGEHHEFAVGRIRSVREVREMREVH</sequence>
<protein>
    <recommendedName>
        <fullName evidence="2">Helicase XPB/Ssl2 N-terminal domain-containing protein</fullName>
    </recommendedName>
</protein>
<evidence type="ECO:0000259" key="2">
    <source>
        <dbReference type="Pfam" id="PF13625"/>
    </source>
</evidence>
<dbReference type="Pfam" id="PF13625">
    <property type="entry name" value="Helicase_C_3"/>
    <property type="match status" value="1"/>
</dbReference>
<evidence type="ECO:0000256" key="1">
    <source>
        <dbReference type="SAM" id="MobiDB-lite"/>
    </source>
</evidence>
<gene>
    <name evidence="3" type="ORF">F4559_001538</name>
</gene>
<dbReference type="EMBL" id="JACHJS010000001">
    <property type="protein sequence ID" value="MBB4964179.1"/>
    <property type="molecule type" value="Genomic_DNA"/>
</dbReference>
<dbReference type="Proteomes" id="UP000542674">
    <property type="component" value="Unassembled WGS sequence"/>
</dbReference>
<keyword evidence="4" id="KW-1185">Reference proteome</keyword>
<reference evidence="3 4" key="1">
    <citation type="submission" date="2020-08" db="EMBL/GenBank/DDBJ databases">
        <title>Sequencing the genomes of 1000 actinobacteria strains.</title>
        <authorList>
            <person name="Klenk H.-P."/>
        </authorList>
    </citation>
    <scope>NUCLEOTIDE SEQUENCE [LARGE SCALE GENOMIC DNA]</scope>
    <source>
        <strain evidence="3 4">DSM 45084</strain>
    </source>
</reference>
<dbReference type="AlphaFoldDB" id="A0A7W7T085"/>
<evidence type="ECO:0000313" key="3">
    <source>
        <dbReference type="EMBL" id="MBB4964179.1"/>
    </source>
</evidence>
<dbReference type="RefSeq" id="WP_184667043.1">
    <property type="nucleotide sequence ID" value="NZ_BAABAI010000023.1"/>
</dbReference>
<proteinExistence type="predicted"/>
<dbReference type="InterPro" id="IPR032830">
    <property type="entry name" value="XPB/Ssl2_N"/>
</dbReference>
<evidence type="ECO:0000313" key="4">
    <source>
        <dbReference type="Proteomes" id="UP000542674"/>
    </source>
</evidence>
<feature type="region of interest" description="Disordered" evidence="1">
    <location>
        <begin position="460"/>
        <end position="490"/>
    </location>
</feature>
<comment type="caution">
    <text evidence="3">The sequence shown here is derived from an EMBL/GenBank/DDBJ whole genome shotgun (WGS) entry which is preliminary data.</text>
</comment>